<evidence type="ECO:0000256" key="1">
    <source>
        <dbReference type="SAM" id="SignalP"/>
    </source>
</evidence>
<feature type="signal peptide" evidence="1">
    <location>
        <begin position="1"/>
        <end position="20"/>
    </location>
</feature>
<keyword evidence="1" id="KW-0732">Signal</keyword>
<proteinExistence type="predicted"/>
<accession>A0A4Q5LJR3</accession>
<keyword evidence="3" id="KW-1185">Reference proteome</keyword>
<reference evidence="2 3" key="1">
    <citation type="submission" date="2019-02" db="EMBL/GenBank/DDBJ databases">
        <title>Bacterial novel species Mucilaginibacter sp. 17JY9-4 isolated from soil.</title>
        <authorList>
            <person name="Jung H.-Y."/>
        </authorList>
    </citation>
    <scope>NUCLEOTIDE SEQUENCE [LARGE SCALE GENOMIC DNA]</scope>
    <source>
        <strain evidence="2 3">17JY9-4</strain>
    </source>
</reference>
<evidence type="ECO:0000313" key="3">
    <source>
        <dbReference type="Proteomes" id="UP000293331"/>
    </source>
</evidence>
<dbReference type="OrthoDB" id="677565at2"/>
<comment type="caution">
    <text evidence="2">The sequence shown here is derived from an EMBL/GenBank/DDBJ whole genome shotgun (WGS) entry which is preliminary data.</text>
</comment>
<dbReference type="EMBL" id="SEWG01000005">
    <property type="protein sequence ID" value="RYU89544.1"/>
    <property type="molecule type" value="Genomic_DNA"/>
</dbReference>
<protein>
    <recommendedName>
        <fullName evidence="4">Outer membrane protein beta-barrel domain-containing protein</fullName>
    </recommendedName>
</protein>
<dbReference type="RefSeq" id="WP_129877403.1">
    <property type="nucleotide sequence ID" value="NZ_SEWG01000005.1"/>
</dbReference>
<evidence type="ECO:0008006" key="4">
    <source>
        <dbReference type="Google" id="ProtNLM"/>
    </source>
</evidence>
<dbReference type="SUPFAM" id="SSF56925">
    <property type="entry name" value="OMPA-like"/>
    <property type="match status" value="1"/>
</dbReference>
<dbReference type="InterPro" id="IPR011250">
    <property type="entry name" value="OMP/PagP_B-barrel"/>
</dbReference>
<sequence length="413" mass="46549">MRYIYTLLFFYLLFSFAAKAQSNFKPGYVVNTKQDTVIGFIDYREWVRNPTQVTFRKDMNQPDQKITLENSTAFGVNGIEYYYKATIQASTSSLNPSVVSNGIDTSVTTNTVFLKTLVKGKVLSLYSYNNEYKAHYYIINEITNKIIALNKYVYLNEAKVYVNVNSYINQLLSLAIQYQPNDKNLQPLIARSGYNAGDFTNIVLQLNGEAGLKHTIKHNNGMRFFVGAAVKNNKVSFDGPNFLFVKHSTSTVVPELSAGIDYIPNKNIGVLVFRFELAASQSRFTIADPQSNAVALHSLDFKQTAMSLTPQMLYNVYSTDKLKVFVNAGASFNFYSYNKHSYISKFNNSTENIQEGYPKFKSFQLAVPINVGVEVVKKFQVFAGYVLPAAIHEDAVRTTHISSIQGGVKYLFN</sequence>
<dbReference type="Proteomes" id="UP000293331">
    <property type="component" value="Unassembled WGS sequence"/>
</dbReference>
<gene>
    <name evidence="2" type="ORF">EWM62_14600</name>
</gene>
<name>A0A4Q5LJR3_9SPHI</name>
<dbReference type="AlphaFoldDB" id="A0A4Q5LJR3"/>
<evidence type="ECO:0000313" key="2">
    <source>
        <dbReference type="EMBL" id="RYU89544.1"/>
    </source>
</evidence>
<feature type="chain" id="PRO_5020348002" description="Outer membrane protein beta-barrel domain-containing protein" evidence="1">
    <location>
        <begin position="21"/>
        <end position="413"/>
    </location>
</feature>
<organism evidence="2 3">
    <name type="scientific">Mucilaginibacter terrigena</name>
    <dbReference type="NCBI Taxonomy" id="2492395"/>
    <lineage>
        <taxon>Bacteria</taxon>
        <taxon>Pseudomonadati</taxon>
        <taxon>Bacteroidota</taxon>
        <taxon>Sphingobacteriia</taxon>
        <taxon>Sphingobacteriales</taxon>
        <taxon>Sphingobacteriaceae</taxon>
        <taxon>Mucilaginibacter</taxon>
    </lineage>
</organism>